<sequence>MDMKKHRTLLILLALFVILILIFLFLSFYERKQEEQNGGDDSQISVTDIESLLALSYTDHSEGTTMSFAKDGNTWYVSNDRDIPLTQSYIETMEDTFCSLTATREISDPDALSDYGLEDPAYTIELTDQDGTLTTVTIGNSVDEDYYLAVNGQEDILYTADSSIVSSMQYDLDTMVAKDDVPSIGSGNLVQADITENGTTTIYSSDNDEQTETISTIAGGYGAMSLTELASYHADAEELASFGLDEDSRITVKLTYNESSEEESDEDPLTFTLYIGNTTDDDTRYVQVQDSDLVYLVSSGILNNLLGGSEE</sequence>
<evidence type="ECO:0000259" key="2">
    <source>
        <dbReference type="Pfam" id="PF14238"/>
    </source>
</evidence>
<reference evidence="4" key="1">
    <citation type="journal article" date="2023" name="Int. J. Syst. Evol. Microbiol.">
        <title>Claveliimonas bilis gen. nov., sp. nov., deoxycholic acid-producing bacteria isolated from human faeces, and reclassification of Sellimonas monacensis Zenner et al. 2021 as Claveliimonas monacensis comb. nov.</title>
        <authorList>
            <person name="Hisatomi A."/>
            <person name="Kastawa N.W.E.P.G."/>
            <person name="Song I."/>
            <person name="Ohkuma M."/>
            <person name="Fukiya S."/>
            <person name="Sakamoto M."/>
        </authorList>
    </citation>
    <scope>NUCLEOTIDE SEQUENCE [LARGE SCALE GENOMIC DNA]</scope>
    <source>
        <strain evidence="4">12BBH14</strain>
    </source>
</reference>
<dbReference type="Pfam" id="PF14238">
    <property type="entry name" value="DUF4340"/>
    <property type="match status" value="2"/>
</dbReference>
<accession>A0ABN6YYE9</accession>
<name>A0ABN6YYE9_9FIRM</name>
<keyword evidence="1" id="KW-0472">Membrane</keyword>
<keyword evidence="1" id="KW-1133">Transmembrane helix</keyword>
<protein>
    <recommendedName>
        <fullName evidence="2">DUF4340 domain-containing protein</fullName>
    </recommendedName>
</protein>
<keyword evidence="1" id="KW-0812">Transmembrane</keyword>
<dbReference type="EMBL" id="AP027742">
    <property type="protein sequence ID" value="BDZ77855.1"/>
    <property type="molecule type" value="Genomic_DNA"/>
</dbReference>
<keyword evidence="4" id="KW-1185">Reference proteome</keyword>
<feature type="domain" description="DUF4340" evidence="2">
    <location>
        <begin position="231"/>
        <end position="302"/>
    </location>
</feature>
<dbReference type="InterPro" id="IPR025641">
    <property type="entry name" value="DUF4340"/>
</dbReference>
<evidence type="ECO:0000313" key="3">
    <source>
        <dbReference type="EMBL" id="BDZ77855.1"/>
    </source>
</evidence>
<organism evidence="3 4">
    <name type="scientific">Claveliimonas bilis</name>
    <dbReference type="NCBI Taxonomy" id="3028070"/>
    <lineage>
        <taxon>Bacteria</taxon>
        <taxon>Bacillati</taxon>
        <taxon>Bacillota</taxon>
        <taxon>Clostridia</taxon>
        <taxon>Lachnospirales</taxon>
        <taxon>Lachnospiraceae</taxon>
        <taxon>Claveliimonas</taxon>
    </lineage>
</organism>
<proteinExistence type="predicted"/>
<dbReference type="Proteomes" id="UP001305815">
    <property type="component" value="Chromosome"/>
</dbReference>
<evidence type="ECO:0000256" key="1">
    <source>
        <dbReference type="SAM" id="Phobius"/>
    </source>
</evidence>
<evidence type="ECO:0000313" key="4">
    <source>
        <dbReference type="Proteomes" id="UP001305815"/>
    </source>
</evidence>
<gene>
    <name evidence="3" type="ORF">Lac1_20380</name>
</gene>
<dbReference type="RefSeq" id="WP_316264874.1">
    <property type="nucleotide sequence ID" value="NZ_AP027742.1"/>
</dbReference>
<feature type="transmembrane region" description="Helical" evidence="1">
    <location>
        <begin position="9"/>
        <end position="29"/>
    </location>
</feature>
<feature type="domain" description="DUF4340" evidence="2">
    <location>
        <begin position="75"/>
        <end position="212"/>
    </location>
</feature>